<name>A0A645DVM7_9ZZZZ</name>
<dbReference type="AlphaFoldDB" id="A0A645DVM7"/>
<sequence length="139" mass="14246">MTYTVSLRGALLPALWLAGCSAAAGFVVWLLWSPGPALAVTLAGLLLLVPLPFLRRRRFAATVANGALCVTSGYFLQVTHTLPVAGVTGVLRLVTPLGRLLNATALVVFSTGGALTLVGLTRADAVALRKALAGGEPSP</sequence>
<gene>
    <name evidence="3" type="ORF">SDC9_139537</name>
</gene>
<comment type="caution">
    <text evidence="3">The sequence shown here is derived from an EMBL/GenBank/DDBJ whole genome shotgun (WGS) entry which is preliminary data.</text>
</comment>
<evidence type="ECO:0000313" key="3">
    <source>
        <dbReference type="EMBL" id="MPM92402.1"/>
    </source>
</evidence>
<keyword evidence="1" id="KW-0812">Transmembrane</keyword>
<reference evidence="3" key="1">
    <citation type="submission" date="2019-08" db="EMBL/GenBank/DDBJ databases">
        <authorList>
            <person name="Kucharzyk K."/>
            <person name="Murdoch R.W."/>
            <person name="Higgins S."/>
            <person name="Loffler F."/>
        </authorList>
    </citation>
    <scope>NUCLEOTIDE SEQUENCE</scope>
</reference>
<feature type="transmembrane region" description="Helical" evidence="1">
    <location>
        <begin position="100"/>
        <end position="120"/>
    </location>
</feature>
<proteinExistence type="predicted"/>
<protein>
    <recommendedName>
        <fullName evidence="2">YdbS-like PH domain-containing protein</fullName>
    </recommendedName>
</protein>
<feature type="transmembrane region" description="Helical" evidence="1">
    <location>
        <begin position="12"/>
        <end position="31"/>
    </location>
</feature>
<dbReference type="Pfam" id="PF03703">
    <property type="entry name" value="bPH_2"/>
    <property type="match status" value="1"/>
</dbReference>
<evidence type="ECO:0000259" key="2">
    <source>
        <dbReference type="Pfam" id="PF03703"/>
    </source>
</evidence>
<organism evidence="3">
    <name type="scientific">bioreactor metagenome</name>
    <dbReference type="NCBI Taxonomy" id="1076179"/>
    <lineage>
        <taxon>unclassified sequences</taxon>
        <taxon>metagenomes</taxon>
        <taxon>ecological metagenomes</taxon>
    </lineage>
</organism>
<feature type="transmembrane region" description="Helical" evidence="1">
    <location>
        <begin position="61"/>
        <end position="80"/>
    </location>
</feature>
<accession>A0A645DVM7</accession>
<dbReference type="EMBL" id="VSSQ01039346">
    <property type="protein sequence ID" value="MPM92402.1"/>
    <property type="molecule type" value="Genomic_DNA"/>
</dbReference>
<keyword evidence="1" id="KW-0472">Membrane</keyword>
<feature type="domain" description="YdbS-like PH" evidence="2">
    <location>
        <begin position="57"/>
        <end position="131"/>
    </location>
</feature>
<evidence type="ECO:0000256" key="1">
    <source>
        <dbReference type="SAM" id="Phobius"/>
    </source>
</evidence>
<keyword evidence="1" id="KW-1133">Transmembrane helix</keyword>
<feature type="transmembrane region" description="Helical" evidence="1">
    <location>
        <begin position="37"/>
        <end position="54"/>
    </location>
</feature>
<dbReference type="InterPro" id="IPR005182">
    <property type="entry name" value="YdbS-like_PH"/>
</dbReference>